<name>Q1WFE1_LACPN</name>
<reference evidence="1" key="1">
    <citation type="journal article" date="2008" name="Arch. Microbiol.">
        <title>Characterization of a new organization of the plantaricin locus in the inducible bacteriocin-producing Lactobacillus plantarum J23 of grape must origin.</title>
        <authorList>
            <person name="Rojo-Bezares B."/>
            <person name="Saenz Y."/>
            <person name="Navarro L."/>
            <person name="Jimenez-Diaz R."/>
            <person name="Zarazaga M."/>
            <person name="Ruiz-Larrea F."/>
            <person name="Torres C."/>
        </authorList>
    </citation>
    <scope>NUCLEOTIDE SEQUENCE</scope>
    <source>
        <strain evidence="1">J23</strain>
    </source>
</reference>
<accession>Q1WFE1</accession>
<protein>
    <submittedName>
        <fullName evidence="1">Bacteriocin peptide PlnJ</fullName>
    </submittedName>
</protein>
<dbReference type="AlphaFoldDB" id="Q1WFE1"/>
<sequence>MTVNKMIKNLDVVDASAPISNNKLNGVVGGDAWKNFWSSLRKGFYDGEAGRANPSLINGLKLRRAYSGNQINY</sequence>
<gene>
    <name evidence="1" type="primary">plnJ</name>
</gene>
<proteinExistence type="predicted"/>
<evidence type="ECO:0000313" key="1">
    <source>
        <dbReference type="EMBL" id="ABC59149.2"/>
    </source>
</evidence>
<dbReference type="EMBL" id="DQ323671">
    <property type="protein sequence ID" value="ABC59149.2"/>
    <property type="molecule type" value="Genomic_DNA"/>
</dbReference>
<organism evidence="1">
    <name type="scientific">Lactiplantibacillus plantarum</name>
    <name type="common">Lactobacillus plantarum</name>
    <dbReference type="NCBI Taxonomy" id="1590"/>
    <lineage>
        <taxon>Bacteria</taxon>
        <taxon>Bacillati</taxon>
        <taxon>Bacillota</taxon>
        <taxon>Bacilli</taxon>
        <taxon>Lactobacillales</taxon>
        <taxon>Lactobacillaceae</taxon>
        <taxon>Lactiplantibacillus</taxon>
    </lineage>
</organism>